<dbReference type="Proteomes" id="UP001235712">
    <property type="component" value="Unassembled WGS sequence"/>
</dbReference>
<dbReference type="InterPro" id="IPR006764">
    <property type="entry name" value="SAM_dep_MeTrfase_SAV2177_type"/>
</dbReference>
<gene>
    <name evidence="1" type="ORF">J2S57_000823</name>
</gene>
<proteinExistence type="predicted"/>
<keyword evidence="2" id="KW-1185">Reference proteome</keyword>
<name>A0ABT9NY45_9ACTN</name>
<evidence type="ECO:0000313" key="1">
    <source>
        <dbReference type="EMBL" id="MDP9825074.1"/>
    </source>
</evidence>
<dbReference type="RefSeq" id="WP_307238483.1">
    <property type="nucleotide sequence ID" value="NZ_JAUSQZ010000001.1"/>
</dbReference>
<evidence type="ECO:0000313" key="2">
    <source>
        <dbReference type="Proteomes" id="UP001235712"/>
    </source>
</evidence>
<organism evidence="1 2">
    <name type="scientific">Kineosporia succinea</name>
    <dbReference type="NCBI Taxonomy" id="84632"/>
    <lineage>
        <taxon>Bacteria</taxon>
        <taxon>Bacillati</taxon>
        <taxon>Actinomycetota</taxon>
        <taxon>Actinomycetes</taxon>
        <taxon>Kineosporiales</taxon>
        <taxon>Kineosporiaceae</taxon>
        <taxon>Kineosporia</taxon>
    </lineage>
</organism>
<dbReference type="PIRSF" id="PIRSF017393">
    <property type="entry name" value="MTase_SAV2177"/>
    <property type="match status" value="1"/>
</dbReference>
<protein>
    <recommendedName>
        <fullName evidence="3">S-adenosyl methyltransferase</fullName>
    </recommendedName>
</protein>
<dbReference type="SUPFAM" id="SSF53335">
    <property type="entry name" value="S-adenosyl-L-methionine-dependent methyltransferases"/>
    <property type="match status" value="1"/>
</dbReference>
<sequence>MDLRTDVAHPARVYDFILGGSSNYPADREAAAQAVAGWPNLPTSMRQNRLFVQRTARYLAHTEGVTQFLDVGSGIPTSPNLHEVVGAHAQVVYVDNDPVVLREGQALLTPGDASHVRYVGADMRDPASILNSPAFADHIDLTRPVALSIVAVLQFVPDEVAYDAVRQLMRPLPSGSFLILSMVTADHDPGVLRTVGAYNQRGMFVTARTHPQIGAFFEGMDPLDPGVVLIHRWRPDEAAAAVTDLDVAMAGGIARKR</sequence>
<comment type="caution">
    <text evidence="1">The sequence shown here is derived from an EMBL/GenBank/DDBJ whole genome shotgun (WGS) entry which is preliminary data.</text>
</comment>
<dbReference type="EMBL" id="JAUSQZ010000001">
    <property type="protein sequence ID" value="MDP9825074.1"/>
    <property type="molecule type" value="Genomic_DNA"/>
</dbReference>
<dbReference type="Gene3D" id="3.40.50.150">
    <property type="entry name" value="Vaccinia Virus protein VP39"/>
    <property type="match status" value="1"/>
</dbReference>
<dbReference type="Pfam" id="PF04672">
    <property type="entry name" value="Methyltransf_19"/>
    <property type="match status" value="1"/>
</dbReference>
<reference evidence="1 2" key="1">
    <citation type="submission" date="2023-07" db="EMBL/GenBank/DDBJ databases">
        <title>Sequencing the genomes of 1000 actinobacteria strains.</title>
        <authorList>
            <person name="Klenk H.-P."/>
        </authorList>
    </citation>
    <scope>NUCLEOTIDE SEQUENCE [LARGE SCALE GENOMIC DNA]</scope>
    <source>
        <strain evidence="1 2">DSM 44388</strain>
    </source>
</reference>
<accession>A0ABT9NY45</accession>
<dbReference type="InterPro" id="IPR029063">
    <property type="entry name" value="SAM-dependent_MTases_sf"/>
</dbReference>
<evidence type="ECO:0008006" key="3">
    <source>
        <dbReference type="Google" id="ProtNLM"/>
    </source>
</evidence>